<evidence type="ECO:0000313" key="3">
    <source>
        <dbReference type="Proteomes" id="UP001151760"/>
    </source>
</evidence>
<dbReference type="Pfam" id="PF14223">
    <property type="entry name" value="Retrotran_gag_2"/>
    <property type="match status" value="1"/>
</dbReference>
<dbReference type="CDD" id="cd09272">
    <property type="entry name" value="RNase_HI_RT_Ty1"/>
    <property type="match status" value="1"/>
</dbReference>
<sequence>MTSVPNSTELELTALQSGRSRSELVKDPEPPSVPPTKKQVDDLFNGSPSTTVISEGAPAVTESLLPHQIPYVSYASRPDIVFAVCMCVRYQAKPTEMHLTAIKRIFRYLKGTIHMGLWYPKDSGFELKAFADADYAGCHDTRRSTSGSAQFLGHRLVSWSSKKQKSTAISTIEAEYIALSGCCAQILWMRSQLRDYGFAFNKIEYYDIKVLLLYAVIVVQHSLQAHWIFVTLYQRAGDSNCTDSVFTIPLRTCGLRTEVSEFELRIGGLKRLELRKPVRRLRIKQYFQVQDYALWDVIENGNSFKPVAKTTTNVDGTSTSLILGPVTTEENVQKKNDVKARSMLLMALPNEHLMIFNQYKDAKTLVAAIQIRFSGKEATKKTQKTLLKKMYENFSALSTESLNSIFNRLQKIRNKPDLDIMSFDDLYNNFMLLNKRTVNMEEISSKAIVAIDGAGFDWSYMADDEVPINMALIGFSDSEAMGPKTSKSVIEKISKEVRETLDTPLIEKLVSDDKLEKKTGSPTVTKI</sequence>
<gene>
    <name evidence="2" type="ORF">Tco_0842447</name>
</gene>
<keyword evidence="3" id="KW-1185">Reference proteome</keyword>
<reference evidence="2" key="1">
    <citation type="journal article" date="2022" name="Int. J. Mol. Sci.">
        <title>Draft Genome of Tanacetum Coccineum: Genomic Comparison of Closely Related Tanacetum-Family Plants.</title>
        <authorList>
            <person name="Yamashiro T."/>
            <person name="Shiraishi A."/>
            <person name="Nakayama K."/>
            <person name="Satake H."/>
        </authorList>
    </citation>
    <scope>NUCLEOTIDE SEQUENCE</scope>
</reference>
<proteinExistence type="predicted"/>
<evidence type="ECO:0000256" key="1">
    <source>
        <dbReference type="SAM" id="MobiDB-lite"/>
    </source>
</evidence>
<comment type="caution">
    <text evidence="2">The sequence shown here is derived from an EMBL/GenBank/DDBJ whole genome shotgun (WGS) entry which is preliminary data.</text>
</comment>
<dbReference type="Proteomes" id="UP001151760">
    <property type="component" value="Unassembled WGS sequence"/>
</dbReference>
<dbReference type="PANTHER" id="PTHR11439:SF495">
    <property type="entry name" value="REVERSE TRANSCRIPTASE, RNA-DEPENDENT DNA POLYMERASE-RELATED"/>
    <property type="match status" value="1"/>
</dbReference>
<feature type="compositionally biased region" description="Basic and acidic residues" evidence="1">
    <location>
        <begin position="20"/>
        <end position="29"/>
    </location>
</feature>
<organism evidence="2 3">
    <name type="scientific">Tanacetum coccineum</name>
    <dbReference type="NCBI Taxonomy" id="301880"/>
    <lineage>
        <taxon>Eukaryota</taxon>
        <taxon>Viridiplantae</taxon>
        <taxon>Streptophyta</taxon>
        <taxon>Embryophyta</taxon>
        <taxon>Tracheophyta</taxon>
        <taxon>Spermatophyta</taxon>
        <taxon>Magnoliopsida</taxon>
        <taxon>eudicotyledons</taxon>
        <taxon>Gunneridae</taxon>
        <taxon>Pentapetalae</taxon>
        <taxon>asterids</taxon>
        <taxon>campanulids</taxon>
        <taxon>Asterales</taxon>
        <taxon>Asteraceae</taxon>
        <taxon>Asteroideae</taxon>
        <taxon>Anthemideae</taxon>
        <taxon>Anthemidinae</taxon>
        <taxon>Tanacetum</taxon>
    </lineage>
</organism>
<protein>
    <submittedName>
        <fullName evidence="2">Uncharacterized protein</fullName>
    </submittedName>
</protein>
<dbReference type="PANTHER" id="PTHR11439">
    <property type="entry name" value="GAG-POL-RELATED RETROTRANSPOSON"/>
    <property type="match status" value="1"/>
</dbReference>
<feature type="region of interest" description="Disordered" evidence="1">
    <location>
        <begin position="15"/>
        <end position="41"/>
    </location>
</feature>
<name>A0ABQ5AZA9_9ASTR</name>
<accession>A0ABQ5AZA9</accession>
<evidence type="ECO:0000313" key="2">
    <source>
        <dbReference type="EMBL" id="GJT07985.1"/>
    </source>
</evidence>
<dbReference type="EMBL" id="BQNB010012794">
    <property type="protein sequence ID" value="GJT07985.1"/>
    <property type="molecule type" value="Genomic_DNA"/>
</dbReference>
<reference evidence="2" key="2">
    <citation type="submission" date="2022-01" db="EMBL/GenBank/DDBJ databases">
        <authorList>
            <person name="Yamashiro T."/>
            <person name="Shiraishi A."/>
            <person name="Satake H."/>
            <person name="Nakayama K."/>
        </authorList>
    </citation>
    <scope>NUCLEOTIDE SEQUENCE</scope>
</reference>